<dbReference type="AlphaFoldDB" id="A0AAW8R5H3"/>
<gene>
    <name evidence="1" type="ORF">MX635_00730</name>
</gene>
<dbReference type="Pfam" id="PF10053">
    <property type="entry name" value="DUF2290"/>
    <property type="match status" value="1"/>
</dbReference>
<dbReference type="InterPro" id="IPR018742">
    <property type="entry name" value="DUF2290"/>
</dbReference>
<name>A0AAW8R5H3_CARDV</name>
<evidence type="ECO:0000313" key="2">
    <source>
        <dbReference type="Proteomes" id="UP001249945"/>
    </source>
</evidence>
<dbReference type="RefSeq" id="WP_311779737.1">
    <property type="nucleotide sequence ID" value="NZ_JALRMR010000001.1"/>
</dbReference>
<dbReference type="EMBL" id="JALRMR010000001">
    <property type="protein sequence ID" value="MDT1972914.1"/>
    <property type="molecule type" value="Genomic_DNA"/>
</dbReference>
<dbReference type="Proteomes" id="UP001249945">
    <property type="component" value="Unassembled WGS sequence"/>
</dbReference>
<comment type="caution">
    <text evidence="1">The sequence shown here is derived from an EMBL/GenBank/DDBJ whole genome shotgun (WGS) entry which is preliminary data.</text>
</comment>
<accession>A0AAW8R5H3</accession>
<proteinExistence type="predicted"/>
<organism evidence="1 2">
    <name type="scientific">Carnobacterium divergens</name>
    <name type="common">Lactobacillus divergens</name>
    <dbReference type="NCBI Taxonomy" id="2748"/>
    <lineage>
        <taxon>Bacteria</taxon>
        <taxon>Bacillati</taxon>
        <taxon>Bacillota</taxon>
        <taxon>Bacilli</taxon>
        <taxon>Lactobacillales</taxon>
        <taxon>Carnobacteriaceae</taxon>
        <taxon>Carnobacterium</taxon>
    </lineage>
</organism>
<sequence>MSSGIGKIISHYNQAKHLLTKFELSFDEDLSKSKTLSSNDFSTKFKKATLANDAYSQIYQIARDYSDYNLYIPSDGSFFQFGYEEKKNKKEIRYAYFESPFEQKSYKNFLQEYGFSYTEVGDELLEDYQQYLSETDLKDNITNIRYDYSESQYNELIHPTSHMHIGQSNNIRLQFSYTMMPTNFVAFVLRNVYWYKWKEFVKNERNMEFYLEHCKSNSGLQSEYFSDIDKKDIYIL</sequence>
<evidence type="ECO:0000313" key="1">
    <source>
        <dbReference type="EMBL" id="MDT1972914.1"/>
    </source>
</evidence>
<protein>
    <submittedName>
        <fullName evidence="1">DUF2290 domain-containing protein</fullName>
    </submittedName>
</protein>
<reference evidence="1" key="1">
    <citation type="submission" date="2022-04" db="EMBL/GenBank/DDBJ databases">
        <title>Draft genome sequences of lactic acid bacteria (LAB) strains involved in meat spoilage.</title>
        <authorList>
            <person name="Palevich N."/>
        </authorList>
    </citation>
    <scope>NUCLEOTIDE SEQUENCE</scope>
    <source>
        <strain evidence="1">9-14</strain>
    </source>
</reference>